<organism evidence="1 2">
    <name type="scientific">Aliiroseovarius salicola</name>
    <dbReference type="NCBI Taxonomy" id="3009082"/>
    <lineage>
        <taxon>Bacteria</taxon>
        <taxon>Pseudomonadati</taxon>
        <taxon>Pseudomonadota</taxon>
        <taxon>Alphaproteobacteria</taxon>
        <taxon>Rhodobacterales</taxon>
        <taxon>Paracoccaceae</taxon>
        <taxon>Aliiroseovarius</taxon>
    </lineage>
</organism>
<evidence type="ECO:0000313" key="1">
    <source>
        <dbReference type="EMBL" id="MDA5094258.1"/>
    </source>
</evidence>
<evidence type="ECO:0000313" key="2">
    <source>
        <dbReference type="Proteomes" id="UP001528040"/>
    </source>
</evidence>
<dbReference type="InterPro" id="IPR010607">
    <property type="entry name" value="DUF1194"/>
</dbReference>
<reference evidence="1 2" key="1">
    <citation type="submission" date="2023-01" db="EMBL/GenBank/DDBJ databases">
        <authorList>
            <person name="Yoon J.-W."/>
        </authorList>
    </citation>
    <scope>NUCLEOTIDE SEQUENCE [LARGE SCALE GENOMIC DNA]</scope>
    <source>
        <strain evidence="1 2">KMU-50</strain>
    </source>
</reference>
<comment type="caution">
    <text evidence="1">The sequence shown here is derived from an EMBL/GenBank/DDBJ whole genome shotgun (WGS) entry which is preliminary data.</text>
</comment>
<keyword evidence="2" id="KW-1185">Reference proteome</keyword>
<dbReference type="Pfam" id="PF06707">
    <property type="entry name" value="DUF1194"/>
    <property type="match status" value="1"/>
</dbReference>
<name>A0ABT4W179_9RHOB</name>
<protein>
    <submittedName>
        <fullName evidence="1">DUF1194 domain-containing protein</fullName>
    </submittedName>
</protein>
<dbReference type="RefSeq" id="WP_271053964.1">
    <property type="nucleotide sequence ID" value="NZ_JAQIIO010000004.1"/>
</dbReference>
<gene>
    <name evidence="1" type="ORF">O2N63_09170</name>
</gene>
<proteinExistence type="predicted"/>
<accession>A0ABT4W179</accession>
<dbReference type="EMBL" id="JAQIIO010000004">
    <property type="protein sequence ID" value="MDA5094258.1"/>
    <property type="molecule type" value="Genomic_DNA"/>
</dbReference>
<dbReference type="InterPro" id="IPR036465">
    <property type="entry name" value="vWFA_dom_sf"/>
</dbReference>
<dbReference type="Proteomes" id="UP001528040">
    <property type="component" value="Unassembled WGS sequence"/>
</dbReference>
<dbReference type="SUPFAM" id="SSF53300">
    <property type="entry name" value="vWA-like"/>
    <property type="match status" value="1"/>
</dbReference>
<sequence>MLISLCVLSGVSNAAACRQALALGIDVSGSVDDREYRLQLDGIASALRRKDITSVLLSNPEAPVALAIYEWSGPNNQRVLIPWHNIQSLADIDAIASKLVHQTRRPGDPSTAIGKSLLFGAELLMQRPDCWQHTLDLSGDGMSNSGPRPSEVEDAPLLGQILVNGLVISPDGADDHEGLEQLTTYFQELVIRGPFSFVEQAAGYEDYTNAIARKLLRELSGIVVSYRPRTKQLINPIVTRQ</sequence>